<dbReference type="Proteomes" id="UP000239187">
    <property type="component" value="Chromosome"/>
</dbReference>
<dbReference type="EMBL" id="CP024915">
    <property type="protein sequence ID" value="AUZ89444.1"/>
    <property type="molecule type" value="Genomic_DNA"/>
</dbReference>
<dbReference type="Gene3D" id="3.40.50.2000">
    <property type="entry name" value="Glycogen Phosphorylase B"/>
    <property type="match status" value="1"/>
</dbReference>
<dbReference type="SUPFAM" id="SSF53756">
    <property type="entry name" value="UDP-Glycosyltransferase/glycogen phosphorylase"/>
    <property type="match status" value="1"/>
</dbReference>
<dbReference type="Gene3D" id="3.90.550.10">
    <property type="entry name" value="Spore Coat Polysaccharide Biosynthesis Protein SpsA, Chain A"/>
    <property type="match status" value="1"/>
</dbReference>
<organism evidence="2 3">
    <name type="scientific">Arthrobacter agilis</name>
    <dbReference type="NCBI Taxonomy" id="37921"/>
    <lineage>
        <taxon>Bacteria</taxon>
        <taxon>Bacillati</taxon>
        <taxon>Actinomycetota</taxon>
        <taxon>Actinomycetes</taxon>
        <taxon>Micrococcales</taxon>
        <taxon>Micrococcaceae</taxon>
        <taxon>Arthrobacter</taxon>
    </lineage>
</organism>
<dbReference type="GO" id="GO:0016740">
    <property type="term" value="F:transferase activity"/>
    <property type="evidence" value="ECO:0007669"/>
    <property type="project" value="UniProtKB-KW"/>
</dbReference>
<proteinExistence type="predicted"/>
<protein>
    <submittedName>
        <fullName evidence="2">Glycosyltransferase</fullName>
    </submittedName>
</protein>
<keyword evidence="2" id="KW-0808">Transferase</keyword>
<dbReference type="Pfam" id="PF13524">
    <property type="entry name" value="Glyco_trans_1_2"/>
    <property type="match status" value="1"/>
</dbReference>
<evidence type="ECO:0000313" key="2">
    <source>
        <dbReference type="EMBL" id="AUZ89444.1"/>
    </source>
</evidence>
<dbReference type="AlphaFoldDB" id="A0A2L0UJM0"/>
<evidence type="ECO:0000259" key="1">
    <source>
        <dbReference type="Pfam" id="PF13524"/>
    </source>
</evidence>
<accession>A0A2L0UJM0</accession>
<evidence type="ECO:0000313" key="3">
    <source>
        <dbReference type="Proteomes" id="UP000239187"/>
    </source>
</evidence>
<gene>
    <name evidence="2" type="ORF">CVO76_14610</name>
</gene>
<dbReference type="SUPFAM" id="SSF53448">
    <property type="entry name" value="Nucleotide-diphospho-sugar transferases"/>
    <property type="match status" value="1"/>
</dbReference>
<feature type="domain" description="Spore protein YkvP/CgeB glycosyl transferase-like" evidence="1">
    <location>
        <begin position="122"/>
        <end position="240"/>
    </location>
</feature>
<dbReference type="InterPro" id="IPR029044">
    <property type="entry name" value="Nucleotide-diphossugar_trans"/>
</dbReference>
<name>A0A2L0UJM0_9MICC</name>
<sequence>MFWNKEDPPHYADFLAAAKLADWVFTSDEGRVASYRQDLGHERVAVLPFAAQPAVHNPVRPVHGRHSRDVAFAGMYFAHKYPERRDQLQLLLGGAMDASPGMKHGLEIFSRLLDGGAEYQFPAPLDARVVGSLRYDQMLTAYKAYKVFLNANSVVDSPSMCARRIFEISASGTPVISAPSAAIPEFFAAGEVPVAGTRLEAAHLVRALVRNPELNDRTAHLAQRRVWTGHTYAHRAERVVAAVAPASSRPVDRPTLSALVPTIRQGQLEHICRTIGSQIGVQAQLVLLAHGIPLAEQEVRAMARAHGIADVVFLAESSDTTLGACLNRCAEAADGQVLAKMDDDDHYGPQYLSDQLFALEYSGADVVGKQAHYMHLTTSDAVILRSGEREHRFSDFVMGPTIVARAGLMRDNPFPDLRRGEDTAFLRNASAGGGTIYSADRFNYVQVRNGSGHTWQIGDAELLATGDLKFYGRPYEHVDI</sequence>
<dbReference type="InterPro" id="IPR055259">
    <property type="entry name" value="YkvP/CgeB_Glyco_trans-like"/>
</dbReference>
<reference evidence="2 3" key="1">
    <citation type="submission" date="2017-11" db="EMBL/GenBank/DDBJ databases">
        <title>Draft genome of Arthrobacter agilis strain UMCV2, a plant growth-promoting rhizobacterium and biocontrol capacity of phytopathogenic fungi.</title>
        <authorList>
            <person name="Martinez-Camara R."/>
            <person name="Santoyo G."/>
            <person name="Moreno-Hagelsieb G."/>
            <person name="Valencia-Cantero E."/>
        </authorList>
    </citation>
    <scope>NUCLEOTIDE SEQUENCE [LARGE SCALE GENOMIC DNA]</scope>
    <source>
        <strain evidence="2 3">UMCV2</strain>
    </source>
</reference>